<evidence type="ECO:0000256" key="6">
    <source>
        <dbReference type="ARBA" id="ARBA00022989"/>
    </source>
</evidence>
<dbReference type="InterPro" id="IPR006312">
    <property type="entry name" value="TatA/E"/>
</dbReference>
<dbReference type="RefSeq" id="WP_371844221.1">
    <property type="nucleotide sequence ID" value="NZ_JBGMEL010000014.1"/>
</dbReference>
<evidence type="ECO:0000256" key="7">
    <source>
        <dbReference type="ARBA" id="ARBA00023010"/>
    </source>
</evidence>
<dbReference type="PANTHER" id="PTHR42982:SF1">
    <property type="entry name" value="SEC-INDEPENDENT PROTEIN TRANSLOCASE PROTEIN TATA"/>
    <property type="match status" value="1"/>
</dbReference>
<comment type="caution">
    <text evidence="11">The sequence shown here is derived from an EMBL/GenBank/DDBJ whole genome shotgun (WGS) entry which is preliminary data.</text>
</comment>
<protein>
    <recommendedName>
        <fullName evidence="9">Sec-independent protein translocase protein TatA</fullName>
    </recommendedName>
</protein>
<keyword evidence="4 9" id="KW-0812">Transmembrane</keyword>
<dbReference type="Proteomes" id="UP001569414">
    <property type="component" value="Unassembled WGS sequence"/>
</dbReference>
<comment type="function">
    <text evidence="9">Part of the twin-arginine translocation (Tat) system that transports large folded proteins containing a characteristic twin-arginine motif in their signal peptide across membranes. TatA could form the protein-conducting channel of the Tat system.</text>
</comment>
<keyword evidence="2 9" id="KW-0813">Transport</keyword>
<keyword evidence="6 9" id="KW-1133">Transmembrane helix</keyword>
<keyword evidence="7 9" id="KW-0811">Translocation</keyword>
<dbReference type="HAMAP" id="MF_00236">
    <property type="entry name" value="TatA_E"/>
    <property type="match status" value="1"/>
</dbReference>
<evidence type="ECO:0000256" key="10">
    <source>
        <dbReference type="SAM" id="MobiDB-lite"/>
    </source>
</evidence>
<keyword evidence="12" id="KW-1185">Reference proteome</keyword>
<dbReference type="EMBL" id="JBGMEL010000014">
    <property type="protein sequence ID" value="MFA0791715.1"/>
    <property type="molecule type" value="Genomic_DNA"/>
</dbReference>
<feature type="region of interest" description="Disordered" evidence="10">
    <location>
        <begin position="54"/>
        <end position="76"/>
    </location>
</feature>
<dbReference type="PANTHER" id="PTHR42982">
    <property type="entry name" value="SEC-INDEPENDENT PROTEIN TRANSLOCASE PROTEIN TATA"/>
    <property type="match status" value="1"/>
</dbReference>
<evidence type="ECO:0000256" key="1">
    <source>
        <dbReference type="ARBA" id="ARBA00004162"/>
    </source>
</evidence>
<sequence>MGISGVSIWQILIILGLALLLFGSDKIRRMGEDLGGAISGFRRSLRECDQATSTAGFQGDLSGNLIQSGERAGEQE</sequence>
<feature type="transmembrane region" description="Helical" evidence="9">
    <location>
        <begin position="6"/>
        <end position="23"/>
    </location>
</feature>
<dbReference type="NCBIfam" id="TIGR01411">
    <property type="entry name" value="tatAE"/>
    <property type="match status" value="1"/>
</dbReference>
<evidence type="ECO:0000313" key="12">
    <source>
        <dbReference type="Proteomes" id="UP001569414"/>
    </source>
</evidence>
<keyword evidence="8 9" id="KW-0472">Membrane</keyword>
<evidence type="ECO:0000313" key="11">
    <source>
        <dbReference type="EMBL" id="MFA0791715.1"/>
    </source>
</evidence>
<evidence type="ECO:0000256" key="5">
    <source>
        <dbReference type="ARBA" id="ARBA00022927"/>
    </source>
</evidence>
<reference evidence="11 12" key="1">
    <citation type="submission" date="2024-08" db="EMBL/GenBank/DDBJ databases">
        <authorList>
            <person name="Ishaq N."/>
        </authorList>
    </citation>
    <scope>NUCLEOTIDE SEQUENCE [LARGE SCALE GENOMIC DNA]</scope>
    <source>
        <strain evidence="11 12">JCM 30400</strain>
    </source>
</reference>
<comment type="subcellular location">
    <subcellularLocation>
        <location evidence="1 9">Cell membrane</location>
        <topology evidence="1 9">Single-pass membrane protein</topology>
    </subcellularLocation>
</comment>
<proteinExistence type="inferred from homology"/>
<accession>A0ABV4NQS1</accession>
<gene>
    <name evidence="9 11" type="primary">tatA</name>
    <name evidence="11" type="ORF">ACCI51_14255</name>
</gene>
<evidence type="ECO:0000256" key="9">
    <source>
        <dbReference type="HAMAP-Rule" id="MF_00236"/>
    </source>
</evidence>
<evidence type="ECO:0000256" key="3">
    <source>
        <dbReference type="ARBA" id="ARBA00022475"/>
    </source>
</evidence>
<comment type="similarity">
    <text evidence="9">Belongs to the TatA/E family.</text>
</comment>
<evidence type="ECO:0000256" key="8">
    <source>
        <dbReference type="ARBA" id="ARBA00023136"/>
    </source>
</evidence>
<keyword evidence="3 9" id="KW-1003">Cell membrane</keyword>
<dbReference type="InterPro" id="IPR003369">
    <property type="entry name" value="TatA/B/E"/>
</dbReference>
<keyword evidence="5 9" id="KW-0653">Protein transport</keyword>
<organism evidence="11 12">
    <name type="scientific">Microbulbifer echini</name>
    <dbReference type="NCBI Taxonomy" id="1529067"/>
    <lineage>
        <taxon>Bacteria</taxon>
        <taxon>Pseudomonadati</taxon>
        <taxon>Pseudomonadota</taxon>
        <taxon>Gammaproteobacteria</taxon>
        <taxon>Cellvibrionales</taxon>
        <taxon>Microbulbiferaceae</taxon>
        <taxon>Microbulbifer</taxon>
    </lineage>
</organism>
<dbReference type="Gene3D" id="1.20.5.3310">
    <property type="match status" value="1"/>
</dbReference>
<evidence type="ECO:0000256" key="2">
    <source>
        <dbReference type="ARBA" id="ARBA00022448"/>
    </source>
</evidence>
<evidence type="ECO:0000256" key="4">
    <source>
        <dbReference type="ARBA" id="ARBA00022692"/>
    </source>
</evidence>
<name>A0ABV4NQS1_9GAMM</name>
<comment type="subunit">
    <text evidence="9">The Tat system comprises two distinct complexes: a TatABC complex, containing multiple copies of TatA, TatB and TatC subunits, and a separate TatA complex, containing only TatA subunits. Substrates initially bind to the TatABC complex, which probably triggers association of the separate TatA complex to form the active translocon.</text>
</comment>
<dbReference type="Pfam" id="PF02416">
    <property type="entry name" value="TatA_B_E"/>
    <property type="match status" value="1"/>
</dbReference>